<dbReference type="Proteomes" id="UP001215092">
    <property type="component" value="Segment"/>
</dbReference>
<proteinExistence type="predicted"/>
<sequence length="97" mass="10478">MLDLRKTPCASILVYMSNTRYTKAQRLALATKRDAELVASRAAMTDADIADALGATVGQDVETTATAYAWDDFVAAYRSGDVLNAHRAIIAREGALR</sequence>
<evidence type="ECO:0000313" key="2">
    <source>
        <dbReference type="Proteomes" id="UP001215092"/>
    </source>
</evidence>
<reference evidence="1 2" key="1">
    <citation type="submission" date="2023-01" db="EMBL/GenBank/DDBJ databases">
        <authorList>
            <person name="Edelman T.J."/>
            <person name="Baldwin A.R."/>
            <person name="Chauncey H.A."/>
            <person name="Connelly K.A."/>
            <person name="Daniel I."/>
            <person name="Fitzgerald E.B."/>
            <person name="McKinney B.E."/>
            <person name="Murray D.M."/>
            <person name="Parshall S."/>
            <person name="Stokes L.T."/>
            <person name="Tanaka K.N."/>
            <person name="Vinson E.C."/>
            <person name="Klevikis C."/>
            <person name="Temple L."/>
            <person name="Rinehart C.A."/>
            <person name="Garlena R.A."/>
            <person name="Russell D.A."/>
            <person name="Jacobs-Sera D."/>
            <person name="Hatfull G.F."/>
        </authorList>
    </citation>
    <scope>NUCLEOTIDE SEQUENCE [LARGE SCALE GENOMIC DNA]</scope>
</reference>
<organism evidence="1 2">
    <name type="scientific">Microbacterium phage Barnstormer</name>
    <dbReference type="NCBI Taxonomy" id="3028491"/>
    <lineage>
        <taxon>Viruses</taxon>
        <taxon>Duplodnaviria</taxon>
        <taxon>Heunggongvirae</taxon>
        <taxon>Uroviricota</taxon>
        <taxon>Caudoviricetes</taxon>
        <taxon>Casidaviridae</taxon>
        <taxon>Barnstormervirus</taxon>
        <taxon>Barnstormervirus barnstormer</taxon>
    </lineage>
</organism>
<protein>
    <submittedName>
        <fullName evidence="1">Uncharacterized protein</fullName>
    </submittedName>
</protein>
<evidence type="ECO:0000313" key="1">
    <source>
        <dbReference type="EMBL" id="WDS51699.1"/>
    </source>
</evidence>
<keyword evidence="2" id="KW-1185">Reference proteome</keyword>
<dbReference type="EMBL" id="OQ190478">
    <property type="protein sequence ID" value="WDS51699.1"/>
    <property type="molecule type" value="Genomic_DNA"/>
</dbReference>
<name>A0AAE9ZST1_9CAUD</name>
<accession>A0AAE9ZST1</accession>
<gene>
    <name evidence="1" type="primary">62</name>
    <name evidence="1" type="ORF">SEA_BARNSTORMER_62</name>
</gene>